<dbReference type="Proteomes" id="UP000016933">
    <property type="component" value="Unassembled WGS sequence"/>
</dbReference>
<proteinExistence type="predicted"/>
<protein>
    <recommendedName>
        <fullName evidence="5">Tyrosinase C-terminal domain-containing protein</fullName>
    </recommendedName>
</protein>
<reference evidence="6 7" key="2">
    <citation type="journal article" date="2012" name="PLoS Pathog.">
        <title>Diverse lifestyles and strategies of plant pathogenesis encoded in the genomes of eighteen Dothideomycetes fungi.</title>
        <authorList>
            <person name="Ohm R.A."/>
            <person name="Feau N."/>
            <person name="Henrissat B."/>
            <person name="Schoch C.L."/>
            <person name="Horwitz B.A."/>
            <person name="Barry K.W."/>
            <person name="Condon B.J."/>
            <person name="Copeland A.C."/>
            <person name="Dhillon B."/>
            <person name="Glaser F."/>
            <person name="Hesse C.N."/>
            <person name="Kosti I."/>
            <person name="LaButti K."/>
            <person name="Lindquist E.A."/>
            <person name="Lucas S."/>
            <person name="Salamov A.A."/>
            <person name="Bradshaw R.E."/>
            <person name="Ciuffetti L."/>
            <person name="Hamelin R.C."/>
            <person name="Kema G.H.J."/>
            <person name="Lawrence C."/>
            <person name="Scott J.A."/>
            <person name="Spatafora J.W."/>
            <person name="Turgeon B.G."/>
            <person name="de Wit P.J.G.M."/>
            <person name="Zhong S."/>
            <person name="Goodwin S.B."/>
            <person name="Grigoriev I.V."/>
        </authorList>
    </citation>
    <scope>NUCLEOTIDE SEQUENCE [LARGE SCALE GENOMIC DNA]</scope>
    <source>
        <strain evidence="7">NZE10 / CBS 128990</strain>
    </source>
</reference>
<dbReference type="EMBL" id="KB446541">
    <property type="protein sequence ID" value="EME42325.1"/>
    <property type="molecule type" value="Genomic_DNA"/>
</dbReference>
<reference evidence="7" key="1">
    <citation type="journal article" date="2012" name="PLoS Genet.">
        <title>The genomes of the fungal plant pathogens Cladosporium fulvum and Dothistroma septosporum reveal adaptation to different hosts and lifestyles but also signatures of common ancestry.</title>
        <authorList>
            <person name="de Wit P.J.G.M."/>
            <person name="van der Burgt A."/>
            <person name="Oekmen B."/>
            <person name="Stergiopoulos I."/>
            <person name="Abd-Elsalam K.A."/>
            <person name="Aerts A.L."/>
            <person name="Bahkali A.H."/>
            <person name="Beenen H.G."/>
            <person name="Chettri P."/>
            <person name="Cox M.P."/>
            <person name="Datema E."/>
            <person name="de Vries R.P."/>
            <person name="Dhillon B."/>
            <person name="Ganley A.R."/>
            <person name="Griffiths S.A."/>
            <person name="Guo Y."/>
            <person name="Hamelin R.C."/>
            <person name="Henrissat B."/>
            <person name="Kabir M.S."/>
            <person name="Jashni M.K."/>
            <person name="Kema G."/>
            <person name="Klaubauf S."/>
            <person name="Lapidus A."/>
            <person name="Levasseur A."/>
            <person name="Lindquist E."/>
            <person name="Mehrabi R."/>
            <person name="Ohm R.A."/>
            <person name="Owen T.J."/>
            <person name="Salamov A."/>
            <person name="Schwelm A."/>
            <person name="Schijlen E."/>
            <person name="Sun H."/>
            <person name="van den Burg H.A."/>
            <person name="van Ham R.C.H.J."/>
            <person name="Zhang S."/>
            <person name="Goodwin S.B."/>
            <person name="Grigoriev I.V."/>
            <person name="Collemare J."/>
            <person name="Bradshaw R.E."/>
        </authorList>
    </citation>
    <scope>NUCLEOTIDE SEQUENCE [LARGE SCALE GENOMIC DNA]</scope>
    <source>
        <strain evidence="7">NZE10 / CBS 128990</strain>
    </source>
</reference>
<sequence>MAARCSDPGDNTRPTVRSDCVQCGTYCRHLNSQQPQPVIMAGNAMTMTFDYQCTVALPVSNGSICPCCRLRLPVRSPHPQGHDIKQGMFGRPRGVIAHVRCPNDGRWPQISAWSCREAACTARVEACGWCSLRVAVSEEVAILLTTTSPPHTSTQTRTPPVAWTRAEPPLCDMNQTSSLEHATLFRSSRHHRLEAGIRTHKWQLSANLVGSHSVFAALTEKGASMKTTGMSPVKVAGAVPLTDVLLNKAGSGDVKSMDSDTVEPYLRKSLQWRFARMDGTILNAASVPDLSITVFSARVDPAESDDDLPSWSDFREMKAVTVARPEGYERLSQHCPKNAICIDMYDGMNRPSLLRAENIHNALHAFLEKHLIIFVQALLQQSPVVYTRPAPNKLIYTMVGSIPLPASQGPRIPRIAPLTPTAENVPPFLPPPQRR</sequence>
<dbReference type="HOGENOM" id="CLU_630084_0_0_1"/>
<keyword evidence="3" id="KW-0503">Monooxygenase</keyword>
<dbReference type="GO" id="GO:0004497">
    <property type="term" value="F:monooxygenase activity"/>
    <property type="evidence" value="ECO:0007669"/>
    <property type="project" value="UniProtKB-KW"/>
</dbReference>
<comment type="cofactor">
    <cofactor evidence="1">
        <name>Cu(2+)</name>
        <dbReference type="ChEBI" id="CHEBI:29036"/>
    </cofactor>
</comment>
<feature type="compositionally biased region" description="Low complexity" evidence="4">
    <location>
        <begin position="148"/>
        <end position="160"/>
    </location>
</feature>
<dbReference type="STRING" id="675120.N1PLA2"/>
<feature type="domain" description="Tyrosinase C-terminal" evidence="5">
    <location>
        <begin position="199"/>
        <end position="294"/>
    </location>
</feature>
<dbReference type="AlphaFoldDB" id="N1PLA2"/>
<accession>N1PLA2</accession>
<name>N1PLA2_DOTSN</name>
<gene>
    <name evidence="6" type="ORF">DOTSEDRAFT_81246</name>
</gene>
<keyword evidence="2" id="KW-0560">Oxidoreductase</keyword>
<evidence type="ECO:0000256" key="2">
    <source>
        <dbReference type="ARBA" id="ARBA00023002"/>
    </source>
</evidence>
<evidence type="ECO:0000256" key="1">
    <source>
        <dbReference type="ARBA" id="ARBA00001973"/>
    </source>
</evidence>
<evidence type="ECO:0000256" key="4">
    <source>
        <dbReference type="SAM" id="MobiDB-lite"/>
    </source>
</evidence>
<evidence type="ECO:0000259" key="5">
    <source>
        <dbReference type="Pfam" id="PF18132"/>
    </source>
</evidence>
<evidence type="ECO:0000313" key="7">
    <source>
        <dbReference type="Proteomes" id="UP000016933"/>
    </source>
</evidence>
<organism evidence="6 7">
    <name type="scientific">Dothistroma septosporum (strain NZE10 / CBS 128990)</name>
    <name type="common">Red band needle blight fungus</name>
    <name type="synonym">Mycosphaerella pini</name>
    <dbReference type="NCBI Taxonomy" id="675120"/>
    <lineage>
        <taxon>Eukaryota</taxon>
        <taxon>Fungi</taxon>
        <taxon>Dikarya</taxon>
        <taxon>Ascomycota</taxon>
        <taxon>Pezizomycotina</taxon>
        <taxon>Dothideomycetes</taxon>
        <taxon>Dothideomycetidae</taxon>
        <taxon>Mycosphaerellales</taxon>
        <taxon>Mycosphaerellaceae</taxon>
        <taxon>Dothistroma</taxon>
    </lineage>
</organism>
<evidence type="ECO:0000313" key="6">
    <source>
        <dbReference type="EMBL" id="EME42325.1"/>
    </source>
</evidence>
<evidence type="ECO:0000256" key="3">
    <source>
        <dbReference type="ARBA" id="ARBA00023033"/>
    </source>
</evidence>
<keyword evidence="7" id="KW-1185">Reference proteome</keyword>
<feature type="region of interest" description="Disordered" evidence="4">
    <location>
        <begin position="148"/>
        <end position="167"/>
    </location>
</feature>
<dbReference type="Pfam" id="PF18132">
    <property type="entry name" value="Tyrosinase_C"/>
    <property type="match status" value="1"/>
</dbReference>
<dbReference type="InterPro" id="IPR041640">
    <property type="entry name" value="Tyrosinase_C"/>
</dbReference>